<dbReference type="Gene3D" id="1.10.10.160">
    <property type="match status" value="1"/>
</dbReference>
<keyword evidence="2" id="KW-0378">Hydrolase</keyword>
<feature type="domain" description="DNA2/NAM7 helicase-like C-terminal" evidence="7">
    <location>
        <begin position="45"/>
        <end position="137"/>
    </location>
</feature>
<feature type="region of interest" description="Disordered" evidence="5">
    <location>
        <begin position="1812"/>
        <end position="1836"/>
    </location>
</feature>
<evidence type="ECO:0000256" key="1">
    <source>
        <dbReference type="ARBA" id="ARBA00022741"/>
    </source>
</evidence>
<dbReference type="GO" id="GO:0005524">
    <property type="term" value="F:ATP binding"/>
    <property type="evidence" value="ECO:0007669"/>
    <property type="project" value="UniProtKB-KW"/>
</dbReference>
<dbReference type="GO" id="GO:0004386">
    <property type="term" value="F:helicase activity"/>
    <property type="evidence" value="ECO:0007669"/>
    <property type="project" value="UniProtKB-KW"/>
</dbReference>
<name>A0ABD3DH79_9LAMI</name>
<dbReference type="CDD" id="cd18808">
    <property type="entry name" value="SF1_C_Upf1"/>
    <property type="match status" value="1"/>
</dbReference>
<evidence type="ECO:0000256" key="4">
    <source>
        <dbReference type="ARBA" id="ARBA00022840"/>
    </source>
</evidence>
<evidence type="ECO:0000256" key="5">
    <source>
        <dbReference type="SAM" id="MobiDB-lite"/>
    </source>
</evidence>
<dbReference type="Pfam" id="PF00580">
    <property type="entry name" value="UvrD-helicase"/>
    <property type="match status" value="1"/>
</dbReference>
<evidence type="ECO:0000256" key="2">
    <source>
        <dbReference type="ARBA" id="ARBA00022801"/>
    </source>
</evidence>
<dbReference type="EMBL" id="JAVIJP010000016">
    <property type="protein sequence ID" value="KAL3641675.1"/>
    <property type="molecule type" value="Genomic_DNA"/>
</dbReference>
<feature type="compositionally biased region" description="Basic residues" evidence="5">
    <location>
        <begin position="1817"/>
        <end position="1836"/>
    </location>
</feature>
<dbReference type="InterPro" id="IPR041679">
    <property type="entry name" value="DNA2/NAM7-like_C"/>
</dbReference>
<evidence type="ECO:0000259" key="6">
    <source>
        <dbReference type="Pfam" id="PF00580"/>
    </source>
</evidence>
<keyword evidence="3" id="KW-0347">Helicase</keyword>
<reference evidence="9" key="1">
    <citation type="journal article" date="2024" name="IScience">
        <title>Strigolactones Initiate the Formation of Haustorium-like Structures in Castilleja.</title>
        <authorList>
            <person name="Buerger M."/>
            <person name="Peterson D."/>
            <person name="Chory J."/>
        </authorList>
    </citation>
    <scope>NUCLEOTIDE SEQUENCE [LARGE SCALE GENOMIC DNA]</scope>
</reference>
<dbReference type="InterPro" id="IPR013986">
    <property type="entry name" value="DExx_box_DNA_helicase_dom_sf"/>
</dbReference>
<evidence type="ECO:0000313" key="9">
    <source>
        <dbReference type="Proteomes" id="UP001632038"/>
    </source>
</evidence>
<evidence type="ECO:0008006" key="10">
    <source>
        <dbReference type="Google" id="ProtNLM"/>
    </source>
</evidence>
<dbReference type="Proteomes" id="UP001632038">
    <property type="component" value="Unassembled WGS sequence"/>
</dbReference>
<comment type="caution">
    <text evidence="8">The sequence shown here is derived from an EMBL/GenBank/DDBJ whole genome shotgun (WGS) entry which is preliminary data.</text>
</comment>
<organism evidence="8 9">
    <name type="scientific">Castilleja foliolosa</name>
    <dbReference type="NCBI Taxonomy" id="1961234"/>
    <lineage>
        <taxon>Eukaryota</taxon>
        <taxon>Viridiplantae</taxon>
        <taxon>Streptophyta</taxon>
        <taxon>Embryophyta</taxon>
        <taxon>Tracheophyta</taxon>
        <taxon>Spermatophyta</taxon>
        <taxon>Magnoliopsida</taxon>
        <taxon>eudicotyledons</taxon>
        <taxon>Gunneridae</taxon>
        <taxon>Pentapetalae</taxon>
        <taxon>asterids</taxon>
        <taxon>lamiids</taxon>
        <taxon>Lamiales</taxon>
        <taxon>Orobanchaceae</taxon>
        <taxon>Pedicularideae</taxon>
        <taxon>Castillejinae</taxon>
        <taxon>Castilleja</taxon>
    </lineage>
</organism>
<keyword evidence="4" id="KW-0067">ATP-binding</keyword>
<dbReference type="InterPro" id="IPR039904">
    <property type="entry name" value="TRANK1"/>
</dbReference>
<keyword evidence="1" id="KW-0547">Nucleotide-binding</keyword>
<dbReference type="SUPFAM" id="SSF52540">
    <property type="entry name" value="P-loop containing nucleoside triphosphate hydrolases"/>
    <property type="match status" value="2"/>
</dbReference>
<keyword evidence="9" id="KW-1185">Reference proteome</keyword>
<evidence type="ECO:0000259" key="7">
    <source>
        <dbReference type="Pfam" id="PF13087"/>
    </source>
</evidence>
<evidence type="ECO:0000256" key="3">
    <source>
        <dbReference type="ARBA" id="ARBA00022806"/>
    </source>
</evidence>
<accession>A0ABD3DH79</accession>
<sequence>MYVSFSRVAWNGSNENLSIGLISPYAAQVAAIRDRLRQKLFKAWNGMNEDQSIGLISPYAAQVTAIQEWFPHMYENLEGFTVEVSTDYGFQNGEKDIIIISTAGSHNCGSVGFLLGPQGTNVALTRARHSLWIVGDEKALSLSDSVWEALILDAKRRQCFFSADEDYDIGKTIVKVKEGLQELEDLFGGGSVLFNNSRWKVLFSDSFFKSFLKLKSFYLKNPVICKLRMLAHGWRPNNINQDLVCKGSSYIVKQFKVDRNLSIVCSVDIIEDSVYKQVLKVWDLLLHMEETPTLLRRLDNITSMYTDDFISHCNEKLLEGNVQVPKSWPLSESIIKFKNRNSFKNSSDGTVDGHIEKSEVSECLLLMKFYSLSTGMSNYFLTDLEGRELDLPYEVTSEERKIIMFPNSSFILGRSGMEKTNILTMKLFKNFQQYHIASQDSRVADDNSVQTNSTPLRQLFITVNSKQCYAVKKHVSHLKSFASGNLFGNSNFIDMDDIEEMTAFKDIPDTLVGIQLDNYPLIITFHKFIMMLDGTIGNSYAERLHNVRNVQSSRRSESLVALKTFIRKNEVTHDRFRSFYWPHFNAKLIKNLDPSIVFTEIISHIKGSLPKGGTCDDSIRSREEYTSLSHRRVSNLSAEKRDIIYDIFHDYEKMKLKRGEFDLADFVIDVHLRLKNENPMVDKMDFVYIDEAQELTMRQIALLRCICKNVGEGIVFSGETAQTIIGGINSRSHFVCENNEVFPKPMLDYWKSLSAVQVIKVDDSFANELQRESSPEELKSMAIKLFWEKKYAMATKCFERAGEDTWGKWAKASGLRDTSDALRGSNPNRARIMLREAAEIFDSIDRVDSAAECFCELGEYERAGRIYMKKSGTSELRKAGECFSLVGHHKIAADVYAKGYFFKECLTSCARGKYFDLGLQYIEDWNCETVDKFALEFLKKCPSKYFRTKDNASLLRLVQFFHTKESKRNCLMSLDRLDLLLNLEVKSGNLYEAAEIAELLGDIMCAVDLLEKSEQFGKASSLVLSNVLSSSLWVSGTQGWPLKKFPQKDELLTKAMSASRKVSGTFHTSVCAEAQILSHERTILSELARCYNASKEYKNCTAEILSVRKLLDAHFEVDPADYEWDTKLRIDPRLFDERISCSRVSGGTLLYVWNLWKDHSLEILDCINSLKSVDRPARCTDKGIVQFCLNYFGVRLQHNSDIISYLLLKPNASWVRRSVGKWSKVLTIDADCFALVARNYWHQELVSVGFRVLEVFRALHEFSVAKMPLSMYCQGLCLTSVYDVTRFFIESNSLDMNESDKEKLHAFLKLSTTKYFELVFPLDSRRSLSGNLISLRETETSCDLLSEIISDKIKIGLGLRYGEMGRVVIMLLGSGKLNHYVYLKSAESFNECSSSWISLIRNINSAQVDLGHLLHQALAETCDNANWRGKMDYISPNCFFYVVERLLILVTYSQGFFLAMKSSFVEYLISLPSDADPSAHFVTYEKSYSERIFDFVDSVVQQCLFSIHDSTEWINNSGIDYEYYFPVLMLRLVMILCLSCLNSELSFNVILKLLGIPQIRSQLPSEFCEALLQERTNDDSSYIVAVIALALEVVGDPLVIVCSGGTRPEFVCPPDAVFVDLKSFSCRNEILKALVSSTESFEIGVPPVVSDQQVNLEVNWDLIHEISESLELLRNRNDGDFKSLVLKKKEEMEDYLRFLTDATSQIIEQRYFYGEDKNELTEAAGMIEELNRLFSLSETSEFDSEVISEIGRLLKDLEAKRVELDRLVSLFSMQSDPNGNVIVCPLVNCVRRKSEELLAAPANCISAPVAECSQGKGKGKKYNNKSRKGKKGGRRK</sequence>
<dbReference type="GO" id="GO:0016787">
    <property type="term" value="F:hydrolase activity"/>
    <property type="evidence" value="ECO:0007669"/>
    <property type="project" value="UniProtKB-KW"/>
</dbReference>
<dbReference type="InterPro" id="IPR047187">
    <property type="entry name" value="SF1_C_Upf1"/>
</dbReference>
<dbReference type="Gene3D" id="3.40.50.300">
    <property type="entry name" value="P-loop containing nucleotide triphosphate hydrolases"/>
    <property type="match status" value="2"/>
</dbReference>
<evidence type="ECO:0000313" key="8">
    <source>
        <dbReference type="EMBL" id="KAL3641675.1"/>
    </source>
</evidence>
<dbReference type="PANTHER" id="PTHR21529:SF4">
    <property type="entry name" value="TPR AND ANKYRIN REPEAT-CONTAINING PROTEIN 1"/>
    <property type="match status" value="1"/>
</dbReference>
<dbReference type="InterPro" id="IPR027417">
    <property type="entry name" value="P-loop_NTPase"/>
</dbReference>
<protein>
    <recommendedName>
        <fullName evidence="10">UvrD-like helicase ATP-binding domain-containing protein</fullName>
    </recommendedName>
</protein>
<dbReference type="InterPro" id="IPR014016">
    <property type="entry name" value="UvrD-like_ATP-bd"/>
</dbReference>
<proteinExistence type="predicted"/>
<feature type="domain" description="UvrD-like helicase ATP-binding" evidence="6">
    <location>
        <begin position="519"/>
        <end position="724"/>
    </location>
</feature>
<dbReference type="Pfam" id="PF13087">
    <property type="entry name" value="AAA_12"/>
    <property type="match status" value="1"/>
</dbReference>
<dbReference type="PANTHER" id="PTHR21529">
    <property type="entry name" value="MAMMARY TURMOR VIRUS RECEPTOR HOMOLOG 1, 2 MTVR1, 2"/>
    <property type="match status" value="1"/>
</dbReference>
<gene>
    <name evidence="8" type="ORF">CASFOL_012490</name>
</gene>